<reference evidence="2 3" key="1">
    <citation type="submission" date="2017-02" db="EMBL/GenBank/DDBJ databases">
        <title>Natronthermophilus aegyptiacus gen. nov.,sp. nov., an aerobic, extremely halophilic alkalithermophilic archaeon isolated from the athalassohaline Wadi An Natrun, Egypt.</title>
        <authorList>
            <person name="Zhao B."/>
        </authorList>
    </citation>
    <scope>NUCLEOTIDE SEQUENCE [LARGE SCALE GENOMIC DNA]</scope>
    <source>
        <strain evidence="2 3">CGMCC 1.3597</strain>
    </source>
</reference>
<keyword evidence="1" id="KW-0472">Membrane</keyword>
<accession>A0A202EBY4</accession>
<evidence type="ECO:0008006" key="4">
    <source>
        <dbReference type="Google" id="ProtNLM"/>
    </source>
</evidence>
<dbReference type="EMBL" id="MWPH01000001">
    <property type="protein sequence ID" value="OVE85766.1"/>
    <property type="molecule type" value="Genomic_DNA"/>
</dbReference>
<comment type="caution">
    <text evidence="2">The sequence shown here is derived from an EMBL/GenBank/DDBJ whole genome shotgun (WGS) entry which is preliminary data.</text>
</comment>
<protein>
    <recommendedName>
        <fullName evidence="4">DUF5658 domain-containing protein</fullName>
    </recommendedName>
</protein>
<name>A0A202EBY4_9EURY</name>
<dbReference type="AlphaFoldDB" id="A0A202EBY4"/>
<evidence type="ECO:0000256" key="1">
    <source>
        <dbReference type="SAM" id="Phobius"/>
    </source>
</evidence>
<evidence type="ECO:0000313" key="3">
    <source>
        <dbReference type="Proteomes" id="UP000196084"/>
    </source>
</evidence>
<keyword evidence="3" id="KW-1185">Reference proteome</keyword>
<proteinExistence type="predicted"/>
<dbReference type="Proteomes" id="UP000196084">
    <property type="component" value="Unassembled WGS sequence"/>
</dbReference>
<sequence length="106" mass="11415">MLVSSPLAVVLWALAIGFYGVGDLVTTLRGLEYDDLEEGQQIPRTILGEPPSAVRFGLFKAVILGVFYAGSLAVPDPRIRLLIPAGIAMVGAYAVFNNLRAIWSVR</sequence>
<dbReference type="RefSeq" id="WP_087713908.1">
    <property type="nucleotide sequence ID" value="NZ_MWPH01000001.1"/>
</dbReference>
<keyword evidence="1" id="KW-1133">Transmembrane helix</keyword>
<feature type="transmembrane region" description="Helical" evidence="1">
    <location>
        <begin position="81"/>
        <end position="103"/>
    </location>
</feature>
<gene>
    <name evidence="2" type="ORF">B2G88_02825</name>
</gene>
<feature type="transmembrane region" description="Helical" evidence="1">
    <location>
        <begin position="54"/>
        <end position="74"/>
    </location>
</feature>
<evidence type="ECO:0000313" key="2">
    <source>
        <dbReference type="EMBL" id="OVE85766.1"/>
    </source>
</evidence>
<organism evidence="2 3">
    <name type="scientific">Natronolimnobius baerhuensis</name>
    <dbReference type="NCBI Taxonomy" id="253108"/>
    <lineage>
        <taxon>Archaea</taxon>
        <taxon>Methanobacteriati</taxon>
        <taxon>Methanobacteriota</taxon>
        <taxon>Stenosarchaea group</taxon>
        <taxon>Halobacteria</taxon>
        <taxon>Halobacteriales</taxon>
        <taxon>Natrialbaceae</taxon>
        <taxon>Natronolimnobius</taxon>
    </lineage>
</organism>
<keyword evidence="1" id="KW-0812">Transmembrane</keyword>
<dbReference type="OrthoDB" id="270892at2157"/>